<evidence type="ECO:0000313" key="6">
    <source>
        <dbReference type="EMBL" id="PIL38947.1"/>
    </source>
</evidence>
<dbReference type="PROSITE" id="PS00198">
    <property type="entry name" value="4FE4S_FER_1"/>
    <property type="match status" value="2"/>
</dbReference>
<keyword evidence="3" id="KW-0408">Iron</keyword>
<dbReference type="RefSeq" id="WP_099916868.1">
    <property type="nucleotide sequence ID" value="NZ_BMHS01000007.1"/>
</dbReference>
<dbReference type="InterPro" id="IPR017896">
    <property type="entry name" value="4Fe4S_Fe-S-bd"/>
</dbReference>
<dbReference type="EMBL" id="PDOB01000026">
    <property type="protein sequence ID" value="PIL38947.1"/>
    <property type="molecule type" value="Genomic_DNA"/>
</dbReference>
<dbReference type="PROSITE" id="PS51379">
    <property type="entry name" value="4FE4S_FER_2"/>
    <property type="match status" value="3"/>
</dbReference>
<evidence type="ECO:0000256" key="1">
    <source>
        <dbReference type="ARBA" id="ARBA00022485"/>
    </source>
</evidence>
<gene>
    <name evidence="6" type="ORF">CR103_15500</name>
</gene>
<evidence type="ECO:0000256" key="2">
    <source>
        <dbReference type="ARBA" id="ARBA00022723"/>
    </source>
</evidence>
<evidence type="ECO:0000256" key="3">
    <source>
        <dbReference type="ARBA" id="ARBA00023004"/>
    </source>
</evidence>
<dbReference type="GO" id="GO:0051539">
    <property type="term" value="F:4 iron, 4 sulfur cluster binding"/>
    <property type="evidence" value="ECO:0007669"/>
    <property type="project" value="UniProtKB-KW"/>
</dbReference>
<organism evidence="6 7">
    <name type="scientific">Massilia psychrophila</name>
    <dbReference type="NCBI Taxonomy" id="1603353"/>
    <lineage>
        <taxon>Bacteria</taxon>
        <taxon>Pseudomonadati</taxon>
        <taxon>Pseudomonadota</taxon>
        <taxon>Betaproteobacteria</taxon>
        <taxon>Burkholderiales</taxon>
        <taxon>Oxalobacteraceae</taxon>
        <taxon>Telluria group</taxon>
        <taxon>Massilia</taxon>
    </lineage>
</organism>
<dbReference type="Gene3D" id="3.30.70.20">
    <property type="match status" value="2"/>
</dbReference>
<dbReference type="GO" id="GO:0046872">
    <property type="term" value="F:metal ion binding"/>
    <property type="evidence" value="ECO:0007669"/>
    <property type="project" value="UniProtKB-KW"/>
</dbReference>
<keyword evidence="2" id="KW-0479">Metal-binding</keyword>
<keyword evidence="1" id="KW-0004">4Fe-4S</keyword>
<feature type="domain" description="4Fe-4S ferredoxin-type" evidence="5">
    <location>
        <begin position="204"/>
        <end position="233"/>
    </location>
</feature>
<sequence length="559" mass="59111">MNLPDPSSHERAKIAALEAATALPAPDPVPVVTYHCAGKTVMIGSAADVTPWAQGLSAQLELTVLLTDPPLDPPQHGGPKPARPYAVAYGHKVRIDGWLGAFELTWEEGEASLARAGKFDLVLDLSPAPILARHQNPPGYFAPSPGLAERAQAVAQLADMIGEFEKPKYFSYKERLCAHSRNRQLGCNACIEICSAQAIAGSGDRIKVNPNLCAGCGACTTVCPTGALSYAYPSAAYTGERLRTLVFTYRETGGTMDGRAPVLLFHSGEHGKELIGALETGAPGVPAHVIPVELQHTASVGLDVWLAALAYGAGAVLVLMTDEEAPQYRTAIAAQMRIANTILDALGYGRELCRLLPAGDAQQLRAMQALPGAGMTKSALVAEAARFHVMADKRNTLELALTHLARHAPLKPDHVPLPAGAPFGAVEVDSAKCSLCMACVGACPAMALMDSPSLPQLRLVEKNCVQCGLCATTCPEDAIVLVPRMSFADTRNAPVVLNESAPFCCIRCGKPFGTLKMVENMLGRLGGHPAFAGNLERIRMCGDCRVIDIMKSGDSVRVT</sequence>
<dbReference type="AlphaFoldDB" id="A0A2G8SYS2"/>
<reference evidence="6 7" key="1">
    <citation type="submission" date="2017-10" db="EMBL/GenBank/DDBJ databases">
        <title>Massilia psychrophilum sp. nov., a novel purple-pigmented bacterium isolated from Tianshan glacier, Xinjiang Municipality, China.</title>
        <authorList>
            <person name="Wang H."/>
        </authorList>
    </citation>
    <scope>NUCLEOTIDE SEQUENCE [LARGE SCALE GENOMIC DNA]</scope>
    <source>
        <strain evidence="6 7">JCM 30813</strain>
    </source>
</reference>
<dbReference type="Pfam" id="PF00037">
    <property type="entry name" value="Fer4"/>
    <property type="match status" value="1"/>
</dbReference>
<dbReference type="Proteomes" id="UP000228593">
    <property type="component" value="Unassembled WGS sequence"/>
</dbReference>
<comment type="caution">
    <text evidence="6">The sequence shown here is derived from an EMBL/GenBank/DDBJ whole genome shotgun (WGS) entry which is preliminary data.</text>
</comment>
<dbReference type="PANTHER" id="PTHR43687">
    <property type="entry name" value="ADENYLYLSULFATE REDUCTASE, BETA SUBUNIT"/>
    <property type="match status" value="1"/>
</dbReference>
<keyword evidence="7" id="KW-1185">Reference proteome</keyword>
<evidence type="ECO:0000313" key="7">
    <source>
        <dbReference type="Proteomes" id="UP000228593"/>
    </source>
</evidence>
<name>A0A2G8SYS2_9BURK</name>
<dbReference type="InterPro" id="IPR017900">
    <property type="entry name" value="4Fe4S_Fe_S_CS"/>
</dbReference>
<dbReference type="PANTHER" id="PTHR43687:SF4">
    <property type="entry name" value="BLR5484 PROTEIN"/>
    <property type="match status" value="1"/>
</dbReference>
<dbReference type="InterPro" id="IPR050572">
    <property type="entry name" value="Fe-S_Ferredoxin"/>
</dbReference>
<keyword evidence="4" id="KW-0411">Iron-sulfur</keyword>
<dbReference type="SUPFAM" id="SSF54862">
    <property type="entry name" value="4Fe-4S ferredoxins"/>
    <property type="match status" value="1"/>
</dbReference>
<proteinExistence type="predicted"/>
<accession>A0A2G8SYS2</accession>
<protein>
    <recommendedName>
        <fullName evidence="5">4Fe-4S ferredoxin-type domain-containing protein</fullName>
    </recommendedName>
</protein>
<dbReference type="Pfam" id="PF13187">
    <property type="entry name" value="Fer4_9"/>
    <property type="match status" value="1"/>
</dbReference>
<dbReference type="OrthoDB" id="9784571at2"/>
<evidence type="ECO:0000256" key="4">
    <source>
        <dbReference type="ARBA" id="ARBA00023014"/>
    </source>
</evidence>
<feature type="domain" description="4Fe-4S ferredoxin-type" evidence="5">
    <location>
        <begin position="424"/>
        <end position="453"/>
    </location>
</feature>
<evidence type="ECO:0000259" key="5">
    <source>
        <dbReference type="PROSITE" id="PS51379"/>
    </source>
</evidence>
<feature type="domain" description="4Fe-4S ferredoxin-type" evidence="5">
    <location>
        <begin position="455"/>
        <end position="484"/>
    </location>
</feature>